<proteinExistence type="predicted"/>
<accession>A0A1L8CRX8</accession>
<dbReference type="Proteomes" id="UP000187485">
    <property type="component" value="Unassembled WGS sequence"/>
</dbReference>
<reference evidence="3" key="1">
    <citation type="submission" date="2016-12" db="EMBL/GenBank/DDBJ databases">
        <title>Draft Genome Sequences od Carboxydothermus pertinax and islandicus, Hydrogenogenic Carboxydotrophic Bacteria.</title>
        <authorList>
            <person name="Fukuyama Y."/>
            <person name="Ohmae K."/>
            <person name="Yoneda Y."/>
            <person name="Yoshida T."/>
            <person name="Sako Y."/>
        </authorList>
    </citation>
    <scope>NUCLEOTIDE SEQUENCE [LARGE SCALE GENOMIC DNA]</scope>
    <source>
        <strain evidence="3">Ug1</strain>
    </source>
</reference>
<sequence length="203" mass="23551">MKYLLKYSRGAELKYISHLDTIRVFERAFRRAGMPVAFSEGFNPHPKFSIALPLALGHESFGELMELTLNQNLAPVEVKQRLNEVLPKGLEVLEVKEYHDNKSLMSRVNKVVYRIKTNLLKEKLLEKKNRLLRESPQILKKTKRGEKRIDFWQAVDSLEVVEDSIRVVIRVGENSLRPEEVARALLGEDLDNINFIREEIILS</sequence>
<gene>
    <name evidence="2" type="ORF">cpu_01950</name>
</gene>
<dbReference type="InterPro" id="IPR018768">
    <property type="entry name" value="DUF2344"/>
</dbReference>
<dbReference type="OrthoDB" id="9780488at2"/>
<protein>
    <recommendedName>
        <fullName evidence="1">DUF2344 domain-containing protein</fullName>
    </recommendedName>
</protein>
<dbReference type="Pfam" id="PF10105">
    <property type="entry name" value="DUF2344"/>
    <property type="match status" value="1"/>
</dbReference>
<dbReference type="AlphaFoldDB" id="A0A1L8CRX8"/>
<name>A0A1L8CRX8_9THEO</name>
<evidence type="ECO:0000313" key="3">
    <source>
        <dbReference type="Proteomes" id="UP000187485"/>
    </source>
</evidence>
<evidence type="ECO:0000259" key="1">
    <source>
        <dbReference type="Pfam" id="PF10105"/>
    </source>
</evidence>
<evidence type="ECO:0000313" key="2">
    <source>
        <dbReference type="EMBL" id="GAV21685.1"/>
    </source>
</evidence>
<dbReference type="NCBIfam" id="TIGR03936">
    <property type="entry name" value="sam_1_link_chp"/>
    <property type="match status" value="1"/>
</dbReference>
<dbReference type="EMBL" id="BDJK01000003">
    <property type="protein sequence ID" value="GAV21685.1"/>
    <property type="molecule type" value="Genomic_DNA"/>
</dbReference>
<comment type="caution">
    <text evidence="2">The sequence shown here is derived from an EMBL/GenBank/DDBJ whole genome shotgun (WGS) entry which is preliminary data.</text>
</comment>
<feature type="domain" description="DUF2344" evidence="1">
    <location>
        <begin position="2"/>
        <end position="175"/>
    </location>
</feature>
<dbReference type="STRING" id="870242.cpu_01950"/>
<keyword evidence="3" id="KW-1185">Reference proteome</keyword>
<dbReference type="RefSeq" id="WP_075858133.1">
    <property type="nucleotide sequence ID" value="NZ_BDJK01000003.1"/>
</dbReference>
<organism evidence="2 3">
    <name type="scientific">Carboxydothermus pertinax</name>
    <dbReference type="NCBI Taxonomy" id="870242"/>
    <lineage>
        <taxon>Bacteria</taxon>
        <taxon>Bacillati</taxon>
        <taxon>Bacillota</taxon>
        <taxon>Clostridia</taxon>
        <taxon>Thermoanaerobacterales</taxon>
        <taxon>Thermoanaerobacteraceae</taxon>
        <taxon>Carboxydothermus</taxon>
    </lineage>
</organism>